<organism evidence="1 2">
    <name type="scientific">Paenibacillus macquariensis</name>
    <dbReference type="NCBI Taxonomy" id="948756"/>
    <lineage>
        <taxon>Bacteria</taxon>
        <taxon>Bacillati</taxon>
        <taxon>Bacillota</taxon>
        <taxon>Bacilli</taxon>
        <taxon>Bacillales</taxon>
        <taxon>Paenibacillaceae</taxon>
        <taxon>Paenibacillus</taxon>
    </lineage>
</organism>
<name>A0ABY1K2S0_9BACL</name>
<dbReference type="RefSeq" id="WP_156510080.1">
    <property type="nucleotide sequence ID" value="NZ_FTNK01000008.1"/>
</dbReference>
<reference evidence="1 2" key="1">
    <citation type="submission" date="2017-01" db="EMBL/GenBank/DDBJ databases">
        <authorList>
            <person name="Varghese N."/>
            <person name="Submissions S."/>
        </authorList>
    </citation>
    <scope>NUCLEOTIDE SEQUENCE [LARGE SCALE GENOMIC DNA]</scope>
    <source>
        <strain evidence="1 2">ATCC 23464</strain>
    </source>
</reference>
<keyword evidence="2" id="KW-1185">Reference proteome</keyword>
<comment type="caution">
    <text evidence="1">The sequence shown here is derived from an EMBL/GenBank/DDBJ whole genome shotgun (WGS) entry which is preliminary data.</text>
</comment>
<sequence>MYLNAAIIEYFDLLDELHNDLLQDPLICNIEVQQIHYLFFEDLDVSVQVFFFVNML</sequence>
<evidence type="ECO:0000313" key="2">
    <source>
        <dbReference type="Proteomes" id="UP000186666"/>
    </source>
</evidence>
<evidence type="ECO:0000313" key="1">
    <source>
        <dbReference type="EMBL" id="SIR17699.1"/>
    </source>
</evidence>
<proteinExistence type="predicted"/>
<protein>
    <submittedName>
        <fullName evidence="1">Uncharacterized protein</fullName>
    </submittedName>
</protein>
<dbReference type="Proteomes" id="UP000186666">
    <property type="component" value="Unassembled WGS sequence"/>
</dbReference>
<gene>
    <name evidence="1" type="ORF">SAMN05421578_10851</name>
</gene>
<dbReference type="EMBL" id="FTNK01000008">
    <property type="protein sequence ID" value="SIR17699.1"/>
    <property type="molecule type" value="Genomic_DNA"/>
</dbReference>
<accession>A0ABY1K2S0</accession>